<dbReference type="CDD" id="cd03801">
    <property type="entry name" value="GT4_PimA-like"/>
    <property type="match status" value="1"/>
</dbReference>
<dbReference type="RefSeq" id="WP_377876246.1">
    <property type="nucleotide sequence ID" value="NZ_JBHMAY010000092.1"/>
</dbReference>
<evidence type="ECO:0000259" key="4">
    <source>
        <dbReference type="Pfam" id="PF13439"/>
    </source>
</evidence>
<name>A0ABV7QP99_9PSEU</name>
<evidence type="ECO:0000313" key="5">
    <source>
        <dbReference type="EMBL" id="MFC3515146.1"/>
    </source>
</evidence>
<dbReference type="EC" id="2.4.-.-" evidence="5"/>
<keyword evidence="1 5" id="KW-0328">Glycosyltransferase</keyword>
<dbReference type="InterPro" id="IPR050194">
    <property type="entry name" value="Glycosyltransferase_grp1"/>
</dbReference>
<dbReference type="Proteomes" id="UP001595764">
    <property type="component" value="Unassembled WGS sequence"/>
</dbReference>
<dbReference type="Gene3D" id="3.40.50.2000">
    <property type="entry name" value="Glycogen Phosphorylase B"/>
    <property type="match status" value="2"/>
</dbReference>
<keyword evidence="6" id="KW-1185">Reference proteome</keyword>
<evidence type="ECO:0000256" key="2">
    <source>
        <dbReference type="ARBA" id="ARBA00022679"/>
    </source>
</evidence>
<reference evidence="6" key="1">
    <citation type="journal article" date="2019" name="Int. J. Syst. Evol. Microbiol.">
        <title>The Global Catalogue of Microorganisms (GCM) 10K type strain sequencing project: providing services to taxonomists for standard genome sequencing and annotation.</title>
        <authorList>
            <consortium name="The Broad Institute Genomics Platform"/>
            <consortium name="The Broad Institute Genome Sequencing Center for Infectious Disease"/>
            <person name="Wu L."/>
            <person name="Ma J."/>
        </authorList>
    </citation>
    <scope>NUCLEOTIDE SEQUENCE [LARGE SCALE GENOMIC DNA]</scope>
    <source>
        <strain evidence="6">CGMCC 4.7682</strain>
    </source>
</reference>
<feature type="domain" description="Glycosyl transferase family 1" evidence="3">
    <location>
        <begin position="201"/>
        <end position="347"/>
    </location>
</feature>
<dbReference type="InterPro" id="IPR028098">
    <property type="entry name" value="Glyco_trans_4-like_N"/>
</dbReference>
<dbReference type="PANTHER" id="PTHR45947">
    <property type="entry name" value="SULFOQUINOVOSYL TRANSFERASE SQD2"/>
    <property type="match status" value="1"/>
</dbReference>
<organism evidence="5 6">
    <name type="scientific">Amycolatopsis halotolerans</name>
    <dbReference type="NCBI Taxonomy" id="330083"/>
    <lineage>
        <taxon>Bacteria</taxon>
        <taxon>Bacillati</taxon>
        <taxon>Actinomycetota</taxon>
        <taxon>Actinomycetes</taxon>
        <taxon>Pseudonocardiales</taxon>
        <taxon>Pseudonocardiaceae</taxon>
        <taxon>Amycolatopsis</taxon>
    </lineage>
</organism>
<comment type="caution">
    <text evidence="5">The sequence shown here is derived from an EMBL/GenBank/DDBJ whole genome shotgun (WGS) entry which is preliminary data.</text>
</comment>
<evidence type="ECO:0000259" key="3">
    <source>
        <dbReference type="Pfam" id="PF00534"/>
    </source>
</evidence>
<dbReference type="Pfam" id="PF00534">
    <property type="entry name" value="Glycos_transf_1"/>
    <property type="match status" value="1"/>
</dbReference>
<proteinExistence type="predicted"/>
<keyword evidence="2 5" id="KW-0808">Transferase</keyword>
<protein>
    <submittedName>
        <fullName evidence="5">Glycosyltransferase family 4 protein</fullName>
        <ecNumber evidence="5">2.4.-.-</ecNumber>
    </submittedName>
</protein>
<dbReference type="InterPro" id="IPR001296">
    <property type="entry name" value="Glyco_trans_1"/>
</dbReference>
<feature type="domain" description="Glycosyltransferase subfamily 4-like N-terminal" evidence="4">
    <location>
        <begin position="20"/>
        <end position="186"/>
    </location>
</feature>
<dbReference type="EMBL" id="JBHRWI010000048">
    <property type="protein sequence ID" value="MFC3515146.1"/>
    <property type="molecule type" value="Genomic_DNA"/>
</dbReference>
<accession>A0ABV7QP99</accession>
<sequence length="379" mass="41547">MTSSRPLRILLVSHYYPPHVGGIENVAAQQARTLAARGAEVTVLTSAGPPLPDDGVRVVRVPAFNGVENRTGVPFPVFGPRLGRAVREWVRWADVVHLHDTLYQSSWSAGLRAARTGTPLFLTQHVGVVEHPSALVRAVQHAVYRSVGRRLFRAGREVFVVNDSVAAFVRRFRGSTVELLPNGVDTGQYRPASAGEPALLRKRWRLPDDRVLVLFVGRPVPKKGYDLLLAARHHDYDLVFAGDPPRHVPADLAVHHLGALSPAEISDLYRACDVFALPSTAEGFPLTVQEAMASGLPVVTTDDPGYASYGLDRTQVALIRRDPAILRATLRSLAADPARREAMGRYSAGFAAARFSWPKHVQRLEQAYREALDPAEVRA</sequence>
<gene>
    <name evidence="5" type="ORF">ACFORO_33590</name>
</gene>
<dbReference type="Pfam" id="PF13439">
    <property type="entry name" value="Glyco_transf_4"/>
    <property type="match status" value="1"/>
</dbReference>
<evidence type="ECO:0000256" key="1">
    <source>
        <dbReference type="ARBA" id="ARBA00022676"/>
    </source>
</evidence>
<dbReference type="PANTHER" id="PTHR45947:SF3">
    <property type="entry name" value="SULFOQUINOVOSYL TRANSFERASE SQD2"/>
    <property type="match status" value="1"/>
</dbReference>
<dbReference type="SUPFAM" id="SSF53756">
    <property type="entry name" value="UDP-Glycosyltransferase/glycogen phosphorylase"/>
    <property type="match status" value="1"/>
</dbReference>
<evidence type="ECO:0000313" key="6">
    <source>
        <dbReference type="Proteomes" id="UP001595764"/>
    </source>
</evidence>
<dbReference type="GO" id="GO:0016757">
    <property type="term" value="F:glycosyltransferase activity"/>
    <property type="evidence" value="ECO:0007669"/>
    <property type="project" value="UniProtKB-KW"/>
</dbReference>